<proteinExistence type="predicted"/>
<dbReference type="EMBL" id="AP023396">
    <property type="protein sequence ID" value="BCK58089.1"/>
    <property type="molecule type" value="Genomic_DNA"/>
</dbReference>
<evidence type="ECO:0008006" key="3">
    <source>
        <dbReference type="Google" id="ProtNLM"/>
    </source>
</evidence>
<organism evidence="1 2">
    <name type="scientific">Nocardia wallacei</name>
    <dbReference type="NCBI Taxonomy" id="480035"/>
    <lineage>
        <taxon>Bacteria</taxon>
        <taxon>Bacillati</taxon>
        <taxon>Actinomycetota</taxon>
        <taxon>Actinomycetes</taxon>
        <taxon>Mycobacteriales</taxon>
        <taxon>Nocardiaceae</taxon>
        <taxon>Nocardia</taxon>
    </lineage>
</organism>
<dbReference type="GO" id="GO:0016747">
    <property type="term" value="F:acyltransferase activity, transferring groups other than amino-acyl groups"/>
    <property type="evidence" value="ECO:0007669"/>
    <property type="project" value="TreeGrafter"/>
</dbReference>
<sequence length="296" mass="32376">MAALAVPFTAAPRAHAAATVVWETRVSDRILDFGVSAPNFDAPIKVVRLLVPPGWSKDATRTWPTVWVLHGGFDDHRSWTDKGDLEALTAGADAIFVLPETSWCSAYSDWYNGGRGGAPAWETYLTEDLRTILENQYRAGDVRAVAGNSMGGLGSMKLAAAHRGMFRSAASFSGNVDPLHASGAPGEPDKPGQGCGANWKLVWGDYTVPEELKIWQANDPYVQADKLTGIPLFVSYGRNDFVEQGAYEQNYRFVDRLQQLGATVDERYEPDQGHNWDAWTAQMRNALPMLLNSVGG</sequence>
<dbReference type="KEGG" id="nwl:NWFMUON74_58610"/>
<accession>A0A7G1KVT7</accession>
<dbReference type="Gene3D" id="3.40.50.1820">
    <property type="entry name" value="alpha/beta hydrolase"/>
    <property type="match status" value="1"/>
</dbReference>
<dbReference type="InterPro" id="IPR029058">
    <property type="entry name" value="AB_hydrolase_fold"/>
</dbReference>
<dbReference type="AlphaFoldDB" id="A0A7G1KVT7"/>
<protein>
    <recommendedName>
        <fullName evidence="3">Esterase</fullName>
    </recommendedName>
</protein>
<keyword evidence="2" id="KW-1185">Reference proteome</keyword>
<evidence type="ECO:0000313" key="1">
    <source>
        <dbReference type="EMBL" id="BCK58089.1"/>
    </source>
</evidence>
<reference evidence="1 2" key="1">
    <citation type="submission" date="2020-08" db="EMBL/GenBank/DDBJ databases">
        <title>Genome Sequencing of Nocardia wallacei strain FMUON74 and assembly.</title>
        <authorList>
            <person name="Toyokawa M."/>
            <person name="Uesaka K."/>
        </authorList>
    </citation>
    <scope>NUCLEOTIDE SEQUENCE [LARGE SCALE GENOMIC DNA]</scope>
    <source>
        <strain evidence="1 2">FMUON74</strain>
    </source>
</reference>
<dbReference type="RefSeq" id="WP_187684889.1">
    <property type="nucleotide sequence ID" value="NZ_AP023396.1"/>
</dbReference>
<dbReference type="PANTHER" id="PTHR48098">
    <property type="entry name" value="ENTEROCHELIN ESTERASE-RELATED"/>
    <property type="match status" value="1"/>
</dbReference>
<dbReference type="GeneID" id="80350283"/>
<dbReference type="Pfam" id="PF00756">
    <property type="entry name" value="Esterase"/>
    <property type="match status" value="1"/>
</dbReference>
<dbReference type="InterPro" id="IPR050583">
    <property type="entry name" value="Mycobacterial_A85_antigen"/>
</dbReference>
<dbReference type="PANTHER" id="PTHR48098:SF1">
    <property type="entry name" value="DIACYLGLYCEROL ACYLTRANSFERASE_MYCOLYLTRANSFERASE AG85A"/>
    <property type="match status" value="1"/>
</dbReference>
<name>A0A7G1KVT7_9NOCA</name>
<gene>
    <name evidence="1" type="ORF">NWFMUON74_58610</name>
</gene>
<dbReference type="Proteomes" id="UP000516173">
    <property type="component" value="Chromosome"/>
</dbReference>
<dbReference type="InterPro" id="IPR000801">
    <property type="entry name" value="Esterase-like"/>
</dbReference>
<dbReference type="SUPFAM" id="SSF53474">
    <property type="entry name" value="alpha/beta-Hydrolases"/>
    <property type="match status" value="1"/>
</dbReference>
<evidence type="ECO:0000313" key="2">
    <source>
        <dbReference type="Proteomes" id="UP000516173"/>
    </source>
</evidence>